<reference evidence="2" key="2">
    <citation type="submission" date="2020-05" db="UniProtKB">
        <authorList>
            <consortium name="EnsemblMetazoa"/>
        </authorList>
    </citation>
    <scope>IDENTIFICATION</scope>
    <source>
        <strain evidence="2">A-37</strain>
    </source>
</reference>
<keyword evidence="3" id="KW-1185">Reference proteome</keyword>
<dbReference type="PANTHER" id="PTHR23325">
    <property type="entry name" value="SERUM RESPONSE FACTOR-BINDING"/>
    <property type="match status" value="1"/>
</dbReference>
<sequence length="143" mass="15025">MKAQPNNSQKHDRQAQNGRKSFGNNGADASKRDKPVAIKLSTSKGQGTDLHPSWAAKQAQKAILPFAGKKVIFDNGDTAQEKPTTAGVRTGSAQGAAKHYATSNGGPKSTPNNTPSALHPSWTAKQAQSGIKPFAGTKISFDE</sequence>
<dbReference type="STRING" id="139723.A0A182MUW0"/>
<feature type="compositionally biased region" description="Polar residues" evidence="1">
    <location>
        <begin position="15"/>
        <end position="24"/>
    </location>
</feature>
<dbReference type="EnsemblMetazoa" id="ACUA026804-RA">
    <property type="protein sequence ID" value="ACUA026804-PA"/>
    <property type="gene ID" value="ACUA026804"/>
</dbReference>
<dbReference type="VEuPathDB" id="VectorBase:ACUA026804"/>
<feature type="compositionally biased region" description="Polar residues" evidence="1">
    <location>
        <begin position="101"/>
        <end position="116"/>
    </location>
</feature>
<proteinExistence type="predicted"/>
<evidence type="ECO:0000313" key="3">
    <source>
        <dbReference type="Proteomes" id="UP000075883"/>
    </source>
</evidence>
<name>A0A182MUW0_9DIPT</name>
<dbReference type="PANTHER" id="PTHR23325:SF1">
    <property type="entry name" value="SERUM RESPONSE FACTOR-BINDING PROTEIN 1"/>
    <property type="match status" value="1"/>
</dbReference>
<accession>A0A182MUW0</accession>
<reference evidence="3" key="1">
    <citation type="submission" date="2013-09" db="EMBL/GenBank/DDBJ databases">
        <title>The Genome Sequence of Anopheles culicifacies species A.</title>
        <authorList>
            <consortium name="The Broad Institute Genomics Platform"/>
            <person name="Neafsey D.E."/>
            <person name="Besansky N."/>
            <person name="Howell P."/>
            <person name="Walton C."/>
            <person name="Young S.K."/>
            <person name="Zeng Q."/>
            <person name="Gargeya S."/>
            <person name="Fitzgerald M."/>
            <person name="Haas B."/>
            <person name="Abouelleil A."/>
            <person name="Allen A.W."/>
            <person name="Alvarado L."/>
            <person name="Arachchi H.M."/>
            <person name="Berlin A.M."/>
            <person name="Chapman S.B."/>
            <person name="Gainer-Dewar J."/>
            <person name="Goldberg J."/>
            <person name="Griggs A."/>
            <person name="Gujja S."/>
            <person name="Hansen M."/>
            <person name="Howarth C."/>
            <person name="Imamovic A."/>
            <person name="Ireland A."/>
            <person name="Larimer J."/>
            <person name="McCowan C."/>
            <person name="Murphy C."/>
            <person name="Pearson M."/>
            <person name="Poon T.W."/>
            <person name="Priest M."/>
            <person name="Roberts A."/>
            <person name="Saif S."/>
            <person name="Shea T."/>
            <person name="Sisk P."/>
            <person name="Sykes S."/>
            <person name="Wortman J."/>
            <person name="Nusbaum C."/>
            <person name="Birren B."/>
        </authorList>
    </citation>
    <scope>NUCLEOTIDE SEQUENCE [LARGE SCALE GENOMIC DNA]</scope>
    <source>
        <strain evidence="3">A-37</strain>
    </source>
</reference>
<dbReference type="InterPro" id="IPR037393">
    <property type="entry name" value="Bud22/SRFB1"/>
</dbReference>
<dbReference type="Proteomes" id="UP000075883">
    <property type="component" value="Unassembled WGS sequence"/>
</dbReference>
<dbReference type="EMBL" id="AXCM01008355">
    <property type="status" value="NOT_ANNOTATED_CDS"/>
    <property type="molecule type" value="Genomic_DNA"/>
</dbReference>
<evidence type="ECO:0000313" key="2">
    <source>
        <dbReference type="EnsemblMetazoa" id="ACUA026804-PA"/>
    </source>
</evidence>
<dbReference type="AlphaFoldDB" id="A0A182MUW0"/>
<feature type="region of interest" description="Disordered" evidence="1">
    <location>
        <begin position="1"/>
        <end position="55"/>
    </location>
</feature>
<evidence type="ECO:0000256" key="1">
    <source>
        <dbReference type="SAM" id="MobiDB-lite"/>
    </source>
</evidence>
<feature type="region of interest" description="Disordered" evidence="1">
    <location>
        <begin position="77"/>
        <end position="143"/>
    </location>
</feature>
<organism evidence="2 3">
    <name type="scientific">Anopheles culicifacies</name>
    <dbReference type="NCBI Taxonomy" id="139723"/>
    <lineage>
        <taxon>Eukaryota</taxon>
        <taxon>Metazoa</taxon>
        <taxon>Ecdysozoa</taxon>
        <taxon>Arthropoda</taxon>
        <taxon>Hexapoda</taxon>
        <taxon>Insecta</taxon>
        <taxon>Pterygota</taxon>
        <taxon>Neoptera</taxon>
        <taxon>Endopterygota</taxon>
        <taxon>Diptera</taxon>
        <taxon>Nematocera</taxon>
        <taxon>Culicoidea</taxon>
        <taxon>Culicidae</taxon>
        <taxon>Anophelinae</taxon>
        <taxon>Anopheles</taxon>
        <taxon>culicifacies species complex</taxon>
    </lineage>
</organism>
<protein>
    <submittedName>
        <fullName evidence="2">Uncharacterized protein</fullName>
    </submittedName>
</protein>